<reference evidence="1" key="1">
    <citation type="submission" date="2021-06" db="EMBL/GenBank/DDBJ databases">
        <authorList>
            <person name="Hodson N. C."/>
            <person name="Mongue J. A."/>
            <person name="Jaron S. K."/>
        </authorList>
    </citation>
    <scope>NUCLEOTIDE SEQUENCE</scope>
</reference>
<accession>A0A8J2J4E4</accession>
<proteinExistence type="predicted"/>
<gene>
    <name evidence="1" type="ORF">AFUS01_LOCUS1906</name>
</gene>
<feature type="non-terminal residue" evidence="1">
    <location>
        <position position="1"/>
    </location>
</feature>
<organism evidence="1 2">
    <name type="scientific">Allacma fusca</name>
    <dbReference type="NCBI Taxonomy" id="39272"/>
    <lineage>
        <taxon>Eukaryota</taxon>
        <taxon>Metazoa</taxon>
        <taxon>Ecdysozoa</taxon>
        <taxon>Arthropoda</taxon>
        <taxon>Hexapoda</taxon>
        <taxon>Collembola</taxon>
        <taxon>Symphypleona</taxon>
        <taxon>Sminthuridae</taxon>
        <taxon>Allacma</taxon>
    </lineage>
</organism>
<sequence>MGIKLESQGNPETLYVKSVYKACEILQFRALRPWYWIDTIFNL</sequence>
<evidence type="ECO:0000313" key="2">
    <source>
        <dbReference type="Proteomes" id="UP000708208"/>
    </source>
</evidence>
<evidence type="ECO:0000313" key="1">
    <source>
        <dbReference type="EMBL" id="CAG7668289.1"/>
    </source>
</evidence>
<comment type="caution">
    <text evidence="1">The sequence shown here is derived from an EMBL/GenBank/DDBJ whole genome shotgun (WGS) entry which is preliminary data.</text>
</comment>
<dbReference type="AlphaFoldDB" id="A0A8J2J4E4"/>
<dbReference type="EMBL" id="CAJVCH010010838">
    <property type="protein sequence ID" value="CAG7668289.1"/>
    <property type="molecule type" value="Genomic_DNA"/>
</dbReference>
<name>A0A8J2J4E4_9HEXA</name>
<dbReference type="Proteomes" id="UP000708208">
    <property type="component" value="Unassembled WGS sequence"/>
</dbReference>
<protein>
    <submittedName>
        <fullName evidence="1">Uncharacterized protein</fullName>
    </submittedName>
</protein>
<dbReference type="OrthoDB" id="1470350at2759"/>
<keyword evidence="2" id="KW-1185">Reference proteome</keyword>